<evidence type="ECO:0000313" key="1">
    <source>
        <dbReference type="EMBL" id="CAH2085428.1"/>
    </source>
</evidence>
<sequence>MDSDTAVVLWLAYRRWKRRKRRKSRRFNVHPIRRDRMTHSMFISLYPKLREHDEKFFNYFRMSITSFDELLEIIQEDLTPYKKILFRQ</sequence>
<dbReference type="AlphaFoldDB" id="A0AAU9TH16"/>
<evidence type="ECO:0000313" key="2">
    <source>
        <dbReference type="Proteomes" id="UP001153954"/>
    </source>
</evidence>
<proteinExistence type="predicted"/>
<dbReference type="Proteomes" id="UP001153954">
    <property type="component" value="Unassembled WGS sequence"/>
</dbReference>
<dbReference type="EMBL" id="CAKOGL010000004">
    <property type="protein sequence ID" value="CAH2085428.1"/>
    <property type="molecule type" value="Genomic_DNA"/>
</dbReference>
<gene>
    <name evidence="1" type="ORF">EEDITHA_LOCUS1905</name>
</gene>
<comment type="caution">
    <text evidence="1">The sequence shown here is derived from an EMBL/GenBank/DDBJ whole genome shotgun (WGS) entry which is preliminary data.</text>
</comment>
<accession>A0AAU9TH16</accession>
<organism evidence="1 2">
    <name type="scientific">Euphydryas editha</name>
    <name type="common">Edith's checkerspot</name>
    <dbReference type="NCBI Taxonomy" id="104508"/>
    <lineage>
        <taxon>Eukaryota</taxon>
        <taxon>Metazoa</taxon>
        <taxon>Ecdysozoa</taxon>
        <taxon>Arthropoda</taxon>
        <taxon>Hexapoda</taxon>
        <taxon>Insecta</taxon>
        <taxon>Pterygota</taxon>
        <taxon>Neoptera</taxon>
        <taxon>Endopterygota</taxon>
        <taxon>Lepidoptera</taxon>
        <taxon>Glossata</taxon>
        <taxon>Ditrysia</taxon>
        <taxon>Papilionoidea</taxon>
        <taxon>Nymphalidae</taxon>
        <taxon>Nymphalinae</taxon>
        <taxon>Euphydryas</taxon>
    </lineage>
</organism>
<protein>
    <submittedName>
        <fullName evidence="1">Uncharacterized protein</fullName>
    </submittedName>
</protein>
<keyword evidence="2" id="KW-1185">Reference proteome</keyword>
<reference evidence="1" key="1">
    <citation type="submission" date="2022-03" db="EMBL/GenBank/DDBJ databases">
        <authorList>
            <person name="Tunstrom K."/>
        </authorList>
    </citation>
    <scope>NUCLEOTIDE SEQUENCE</scope>
</reference>
<name>A0AAU9TH16_EUPED</name>